<name>A0ABQ7R885_PLUXY</name>
<keyword evidence="2" id="KW-1185">Reference proteome</keyword>
<evidence type="ECO:0000313" key="1">
    <source>
        <dbReference type="EMBL" id="KAG7313517.1"/>
    </source>
</evidence>
<evidence type="ECO:0000313" key="2">
    <source>
        <dbReference type="Proteomes" id="UP000823941"/>
    </source>
</evidence>
<organism evidence="1 2">
    <name type="scientific">Plutella xylostella</name>
    <name type="common">Diamondback moth</name>
    <name type="synonym">Plutella maculipennis</name>
    <dbReference type="NCBI Taxonomy" id="51655"/>
    <lineage>
        <taxon>Eukaryota</taxon>
        <taxon>Metazoa</taxon>
        <taxon>Ecdysozoa</taxon>
        <taxon>Arthropoda</taxon>
        <taxon>Hexapoda</taxon>
        <taxon>Insecta</taxon>
        <taxon>Pterygota</taxon>
        <taxon>Neoptera</taxon>
        <taxon>Endopterygota</taxon>
        <taxon>Lepidoptera</taxon>
        <taxon>Glossata</taxon>
        <taxon>Ditrysia</taxon>
        <taxon>Yponomeutoidea</taxon>
        <taxon>Plutellidae</taxon>
        <taxon>Plutella</taxon>
    </lineage>
</organism>
<protein>
    <submittedName>
        <fullName evidence="1">Uncharacterized protein</fullName>
    </submittedName>
</protein>
<accession>A0ABQ7R885</accession>
<reference evidence="1 2" key="1">
    <citation type="submission" date="2021-06" db="EMBL/GenBank/DDBJ databases">
        <title>A haploid diamondback moth (Plutella xylostella L.) genome assembly resolves 31 chromosomes and identifies a diamide resistance mutation.</title>
        <authorList>
            <person name="Ward C.M."/>
            <person name="Perry K.D."/>
            <person name="Baker G."/>
            <person name="Powis K."/>
            <person name="Heckel D.G."/>
            <person name="Baxter S.W."/>
        </authorList>
    </citation>
    <scope>NUCLEOTIDE SEQUENCE [LARGE SCALE GENOMIC DNA]</scope>
    <source>
        <strain evidence="1 2">LV</strain>
        <tissue evidence="1">Single pupa</tissue>
    </source>
</reference>
<comment type="caution">
    <text evidence="1">The sequence shown here is derived from an EMBL/GenBank/DDBJ whole genome shotgun (WGS) entry which is preliminary data.</text>
</comment>
<proteinExistence type="predicted"/>
<dbReference type="Proteomes" id="UP000823941">
    <property type="component" value="Chromosome 1"/>
</dbReference>
<sequence length="107" mass="12112">MQHTIFPSLIPMTGAFVEPLREVAIILNLEMSILLTKPKDKRKMMSKTLAELMEDSKKHVDAAINGSYSPTEARLRVLVKGKILLMINTARIGFSLSDQVILMQKEW</sequence>
<gene>
    <name evidence="1" type="ORF">JYU34_000658</name>
</gene>
<dbReference type="EMBL" id="JAHIBW010000001">
    <property type="protein sequence ID" value="KAG7313517.1"/>
    <property type="molecule type" value="Genomic_DNA"/>
</dbReference>